<keyword evidence="9" id="KW-0862">Zinc</keyword>
<evidence type="ECO:0000256" key="12">
    <source>
        <dbReference type="ARBA" id="ARBA00023098"/>
    </source>
</evidence>
<dbReference type="KEGG" id="nta:107821862"/>
<dbReference type="STRING" id="4097.A0A1S4CRV3"/>
<keyword evidence="11" id="KW-0560">Oxidoreductase</keyword>
<keyword evidence="7" id="KW-0256">Endoplasmic reticulum</keyword>
<evidence type="ECO:0000256" key="13">
    <source>
        <dbReference type="ARBA" id="ARBA00023136"/>
    </source>
</evidence>
<evidence type="ECO:0000313" key="17">
    <source>
        <dbReference type="RefSeq" id="XP_016503806.1"/>
    </source>
</evidence>
<comment type="subcellular location">
    <subcellularLocation>
        <location evidence="2">Endoplasmic reticulum membrane</location>
        <topology evidence="2">Multi-pass membrane protein</topology>
    </subcellularLocation>
</comment>
<dbReference type="GO" id="GO:0005506">
    <property type="term" value="F:iron ion binding"/>
    <property type="evidence" value="ECO:0007669"/>
    <property type="project" value="InterPro"/>
</dbReference>
<keyword evidence="6" id="KW-0479">Metal-binding</keyword>
<evidence type="ECO:0000256" key="11">
    <source>
        <dbReference type="ARBA" id="ARBA00023002"/>
    </source>
</evidence>
<reference evidence="17" key="2">
    <citation type="submission" date="2025-08" db="UniProtKB">
        <authorList>
            <consortium name="RefSeq"/>
        </authorList>
    </citation>
    <scope>IDENTIFICATION</scope>
    <source>
        <tissue evidence="17">Leaf</tissue>
    </source>
</reference>
<evidence type="ECO:0000256" key="10">
    <source>
        <dbReference type="ARBA" id="ARBA00022989"/>
    </source>
</evidence>
<dbReference type="SMR" id="A0A1S4CRV3"/>
<keyword evidence="16" id="KW-1185">Reference proteome</keyword>
<keyword evidence="4" id="KW-0444">Lipid biosynthesis</keyword>
<keyword evidence="8" id="KW-0276">Fatty acid metabolism</keyword>
<feature type="domain" description="Fatty acid hydroxylase" evidence="15">
    <location>
        <begin position="88"/>
        <end position="226"/>
    </location>
</feature>
<evidence type="ECO:0000256" key="14">
    <source>
        <dbReference type="ARBA" id="ARBA00023160"/>
    </source>
</evidence>
<dbReference type="AlphaFoldDB" id="A0A1S4CRV3"/>
<sequence>MVAQGFTVDLNKPLVFQVGHLGDAYEEWAHQPIITKESPRFFANGLLELLTRTPWWAIPSVWVPVVGWLVSISANRGLPSPHLAATLVAGIFTWTLLEYSLHRFLFHMKPSGYWGNTLHYLIHGCHHKHPMDALRLVFPPAATAILLLPLWSLVKLSVPFNYAPAFLGGGLLGYIMYDCTHYYLHHGKPLKGVSHSLKRYHMDHHFKVQDKGFGITSDFWDKIFGTLPPKSSKKIG</sequence>
<evidence type="ECO:0000259" key="15">
    <source>
        <dbReference type="Pfam" id="PF04116"/>
    </source>
</evidence>
<dbReference type="RefSeq" id="XP_016503806.1">
    <property type="nucleotide sequence ID" value="XM_016648320.2"/>
</dbReference>
<evidence type="ECO:0000256" key="7">
    <source>
        <dbReference type="ARBA" id="ARBA00022824"/>
    </source>
</evidence>
<dbReference type="InterPro" id="IPR006694">
    <property type="entry name" value="Fatty_acid_hydroxylase"/>
</dbReference>
<dbReference type="OMA" id="TTHYYLH"/>
<keyword evidence="14" id="KW-0275">Fatty acid biosynthesis</keyword>
<dbReference type="PaxDb" id="4097-A0A1S4CRV3"/>
<dbReference type="GO" id="GO:0006631">
    <property type="term" value="P:fatty acid metabolic process"/>
    <property type="evidence" value="ECO:0000318"/>
    <property type="project" value="GO_Central"/>
</dbReference>
<proteinExistence type="inferred from homology"/>
<dbReference type="PANTHER" id="PTHR12863:SF11">
    <property type="entry name" value="DIHYDROCERAMIDE FATTY ACYL 2-HYDROXYLASE FAH2-LIKE"/>
    <property type="match status" value="1"/>
</dbReference>
<keyword evidence="13" id="KW-0472">Membrane</keyword>
<dbReference type="InterPro" id="IPR014430">
    <property type="entry name" value="Scs7"/>
</dbReference>
<comment type="cofactor">
    <cofactor evidence="1">
        <name>Zn(2+)</name>
        <dbReference type="ChEBI" id="CHEBI:29105"/>
    </cofactor>
</comment>
<protein>
    <submittedName>
        <fullName evidence="17">Dihydroceramide fatty acyl 2-hydroxylase FAH1</fullName>
    </submittedName>
</protein>
<evidence type="ECO:0000256" key="3">
    <source>
        <dbReference type="ARBA" id="ARBA00009324"/>
    </source>
</evidence>
<dbReference type="OrthoDB" id="260519at2759"/>
<dbReference type="Pfam" id="PF04116">
    <property type="entry name" value="FA_hydroxylase"/>
    <property type="match status" value="1"/>
</dbReference>
<dbReference type="RefSeq" id="XP_016503806.1">
    <property type="nucleotide sequence ID" value="XM_016648320.1"/>
</dbReference>
<dbReference type="GO" id="GO:0005789">
    <property type="term" value="C:endoplasmic reticulum membrane"/>
    <property type="evidence" value="ECO:0007669"/>
    <property type="project" value="UniProtKB-SubCell"/>
</dbReference>
<evidence type="ECO:0000256" key="9">
    <source>
        <dbReference type="ARBA" id="ARBA00022833"/>
    </source>
</evidence>
<dbReference type="GO" id="GO:0006633">
    <property type="term" value="P:fatty acid biosynthetic process"/>
    <property type="evidence" value="ECO:0007669"/>
    <property type="project" value="UniProtKB-KW"/>
</dbReference>
<dbReference type="GO" id="GO:0080132">
    <property type="term" value="F:fatty acid 2-hydroxylase activity"/>
    <property type="evidence" value="ECO:0000318"/>
    <property type="project" value="GO_Central"/>
</dbReference>
<keyword evidence="10" id="KW-1133">Transmembrane helix</keyword>
<keyword evidence="12" id="KW-0443">Lipid metabolism</keyword>
<organism evidence="16 17">
    <name type="scientific">Nicotiana tabacum</name>
    <name type="common">Common tobacco</name>
    <dbReference type="NCBI Taxonomy" id="4097"/>
    <lineage>
        <taxon>Eukaryota</taxon>
        <taxon>Viridiplantae</taxon>
        <taxon>Streptophyta</taxon>
        <taxon>Embryophyta</taxon>
        <taxon>Tracheophyta</taxon>
        <taxon>Spermatophyta</taxon>
        <taxon>Magnoliopsida</taxon>
        <taxon>eudicotyledons</taxon>
        <taxon>Gunneridae</taxon>
        <taxon>Pentapetalae</taxon>
        <taxon>asterids</taxon>
        <taxon>lamiids</taxon>
        <taxon>Solanales</taxon>
        <taxon>Solanaceae</taxon>
        <taxon>Nicotianoideae</taxon>
        <taxon>Nicotianeae</taxon>
        <taxon>Nicotiana</taxon>
    </lineage>
</organism>
<evidence type="ECO:0000256" key="6">
    <source>
        <dbReference type="ARBA" id="ARBA00022723"/>
    </source>
</evidence>
<name>A0A1S4CRV3_TOBAC</name>
<evidence type="ECO:0000256" key="2">
    <source>
        <dbReference type="ARBA" id="ARBA00004477"/>
    </source>
</evidence>
<dbReference type="GeneID" id="107821862"/>
<evidence type="ECO:0000256" key="8">
    <source>
        <dbReference type="ARBA" id="ARBA00022832"/>
    </source>
</evidence>
<accession>A0A1S4CRV3</accession>
<evidence type="ECO:0000256" key="1">
    <source>
        <dbReference type="ARBA" id="ARBA00001947"/>
    </source>
</evidence>
<gene>
    <name evidence="17" type="primary">LOC107821862</name>
</gene>
<dbReference type="PANTHER" id="PTHR12863">
    <property type="entry name" value="FATTY ACID HYDROXYLASE"/>
    <property type="match status" value="1"/>
</dbReference>
<evidence type="ECO:0000313" key="16">
    <source>
        <dbReference type="Proteomes" id="UP000790787"/>
    </source>
</evidence>
<dbReference type="Proteomes" id="UP000790787">
    <property type="component" value="Chromosome 3"/>
</dbReference>
<keyword evidence="5" id="KW-0812">Transmembrane</keyword>
<dbReference type="GO" id="GO:0005783">
    <property type="term" value="C:endoplasmic reticulum"/>
    <property type="evidence" value="ECO:0000318"/>
    <property type="project" value="GO_Central"/>
</dbReference>
<comment type="similarity">
    <text evidence="3">Belongs to the sterol desaturase family.</text>
</comment>
<evidence type="ECO:0000256" key="5">
    <source>
        <dbReference type="ARBA" id="ARBA00022692"/>
    </source>
</evidence>
<evidence type="ECO:0000256" key="4">
    <source>
        <dbReference type="ARBA" id="ARBA00022516"/>
    </source>
</evidence>
<reference evidence="16" key="1">
    <citation type="journal article" date="2014" name="Nat. Commun.">
        <title>The tobacco genome sequence and its comparison with those of tomato and potato.</title>
        <authorList>
            <person name="Sierro N."/>
            <person name="Battey J.N."/>
            <person name="Ouadi S."/>
            <person name="Bakaher N."/>
            <person name="Bovet L."/>
            <person name="Willig A."/>
            <person name="Goepfert S."/>
            <person name="Peitsch M.C."/>
            <person name="Ivanov N.V."/>
        </authorList>
    </citation>
    <scope>NUCLEOTIDE SEQUENCE [LARGE SCALE GENOMIC DNA]</scope>
</reference>